<proteinExistence type="predicted"/>
<evidence type="ECO:0000313" key="1">
    <source>
        <dbReference type="EMBL" id="KAK3726032.1"/>
    </source>
</evidence>
<sequence>MSNDHSRRSSTIPFAAADSIPRAPPLPAPRPLQRARDAATRLFGYQSRPPSPQEDVRSLGAGRPRFSFLSGTNATASHKTGLAIKTIAINEAGTHALLGGKEIFKTVRVEDGSCIEDLNLRSVIRSTPTQASGRARQVYAIDIADVAWAKGDCGNYVAAATSSGKIILYDLRHAPHGLQAVQLHEHARQVHKVTFNPFRGNLLLSGSQDGTVRLWDLSKSKHKYSGQADGIRDVKWSPTDGVDFAFGTDSGYVQQWDMRNLKTAKVKIPAHTTTCNTIDWHPDGKHIVSASSDKTVRVWDFSVGNRRQKATWEIKTPYPVLNARWRPSCESSMPVESGARQCTQLVTAYDTSHPVFHIWDYRRPNLPFREVSPYPSAPTDLLWHSQDLLWTVGREGIFLQVDIQHASKVIDKRNLQAFAVSPTGDINLVTQRRQRQHVSKSRQLPPVQSKSTSLSHSPDHTVLSRSWADDSIDHSFLSMHPDKGRIQSDHPSRTQSFSMATSSDRSSHQVSTVSLSDTLSNRKSFQPMQAAYRGILPGGKDVKLFTSLARRCEIDLGSITGSINFVQAFGELLDRCALDTQAVGLFRLAQSWRIINFAATKHLTELAKVIQERTKHGHSPTRALVQTNTLGHIARNITAETTKSAMVIPTGLKPVLSIPQQLAPSDNASDQLTPLAKPVADEENAGLPDGCDLSNKNDLVLPPPVTSTSPLQDVSAMKHGLPDLRLTSSNLDGLQKLQQGTNGVDRADIVHRWSIHPKEPLSLDPVDSNGIKIPPKLEKRDSDESFAFLCETSDSRGTSFPSSFASAGSGPLQMVAERPSRTESPKNFADPRIQALDFGAKLEAPTPITVPRLENLPGRPDRISHIPVNLGLVSRSKSIENTCPKESWKHELVAGACPGSYPDENGICPLVEVTMAKPEIKSSIVQPSARDALLQSPTQPRTRNGNNKQRSPIEVENMFEANKAQSPYLPLDADIDLEQDNPLTLVEMLREMVNHYASKGEAQTAAQMLLLLGPILPRTHSLPSLEIDATVSAYIDCYTVAGYTQEYLELILDGHLDVLVRSGLQPLHIEAVLESYHDQLMKHSLLNEAAVLQKLSYPAFPAVYDQSAKDNYIHLRCGDCGKPVSSGMADLRCESCGVRQAPCPVCLCEESPFDVNGVGTIQNVRMLTACLLCNHGGHATCLRVWFDESEDGDGGCPTQGCLCDCVAGAWRAEKEKMAENRRRSKSHSKGSKVKSDEWSASESKAVQRTRAVLRVSTPAGGASASSA</sequence>
<keyword evidence="2" id="KW-1185">Reference proteome</keyword>
<protein>
    <submittedName>
        <fullName evidence="1">SEA (Seh1-associated) complex subunit</fullName>
    </submittedName>
</protein>
<dbReference type="EMBL" id="JAUTXU010000001">
    <property type="protein sequence ID" value="KAK3726032.1"/>
    <property type="molecule type" value="Genomic_DNA"/>
</dbReference>
<organism evidence="1 2">
    <name type="scientific">Vermiconidia calcicola</name>
    <dbReference type="NCBI Taxonomy" id="1690605"/>
    <lineage>
        <taxon>Eukaryota</taxon>
        <taxon>Fungi</taxon>
        <taxon>Dikarya</taxon>
        <taxon>Ascomycota</taxon>
        <taxon>Pezizomycotina</taxon>
        <taxon>Dothideomycetes</taxon>
        <taxon>Dothideomycetidae</taxon>
        <taxon>Mycosphaerellales</taxon>
        <taxon>Extremaceae</taxon>
        <taxon>Vermiconidia</taxon>
    </lineage>
</organism>
<reference evidence="1" key="1">
    <citation type="submission" date="2023-07" db="EMBL/GenBank/DDBJ databases">
        <title>Black Yeasts Isolated from many extreme environments.</title>
        <authorList>
            <person name="Coleine C."/>
            <person name="Stajich J.E."/>
            <person name="Selbmann L."/>
        </authorList>
    </citation>
    <scope>NUCLEOTIDE SEQUENCE</scope>
    <source>
        <strain evidence="1">CCFEE 5714</strain>
    </source>
</reference>
<accession>A0ACC3NZ52</accession>
<gene>
    <name evidence="1" type="primary">RTC1_1</name>
    <name evidence="1" type="ORF">LTR37_000180</name>
</gene>
<dbReference type="Proteomes" id="UP001281147">
    <property type="component" value="Unassembled WGS sequence"/>
</dbReference>
<comment type="caution">
    <text evidence="1">The sequence shown here is derived from an EMBL/GenBank/DDBJ whole genome shotgun (WGS) entry which is preliminary data.</text>
</comment>
<evidence type="ECO:0000313" key="2">
    <source>
        <dbReference type="Proteomes" id="UP001281147"/>
    </source>
</evidence>
<name>A0ACC3NZ52_9PEZI</name>